<organism evidence="1 2">
    <name type="scientific">Salinimicrobium marinum</name>
    <dbReference type="NCBI Taxonomy" id="680283"/>
    <lineage>
        <taxon>Bacteria</taxon>
        <taxon>Pseudomonadati</taxon>
        <taxon>Bacteroidota</taxon>
        <taxon>Flavobacteriia</taxon>
        <taxon>Flavobacteriales</taxon>
        <taxon>Flavobacteriaceae</taxon>
        <taxon>Salinimicrobium</taxon>
    </lineage>
</organism>
<comment type="caution">
    <text evidence="1">The sequence shown here is derived from an EMBL/GenBank/DDBJ whole genome shotgun (WGS) entry which is preliminary data.</text>
</comment>
<proteinExistence type="predicted"/>
<dbReference type="EMBL" id="BMXB01000014">
    <property type="protein sequence ID" value="GHA45730.1"/>
    <property type="molecule type" value="Genomic_DNA"/>
</dbReference>
<name>A0A918SI74_9FLAO</name>
<reference evidence="1" key="2">
    <citation type="submission" date="2020-09" db="EMBL/GenBank/DDBJ databases">
        <authorList>
            <person name="Sun Q."/>
            <person name="Kim S."/>
        </authorList>
    </citation>
    <scope>NUCLEOTIDE SEQUENCE</scope>
    <source>
        <strain evidence="1">KCTC 12719</strain>
    </source>
</reference>
<accession>A0A918SI74</accession>
<keyword evidence="2" id="KW-1185">Reference proteome</keyword>
<sequence length="54" mass="6076">MLTTTLLPTECLGINQGRNLFKKAIWKNCINDSLDGEGELGSRTTFEKAFNKEK</sequence>
<reference evidence="1" key="1">
    <citation type="journal article" date="2014" name="Int. J. Syst. Evol. Microbiol.">
        <title>Complete genome sequence of Corynebacterium casei LMG S-19264T (=DSM 44701T), isolated from a smear-ripened cheese.</title>
        <authorList>
            <consortium name="US DOE Joint Genome Institute (JGI-PGF)"/>
            <person name="Walter F."/>
            <person name="Albersmeier A."/>
            <person name="Kalinowski J."/>
            <person name="Ruckert C."/>
        </authorList>
    </citation>
    <scope>NUCLEOTIDE SEQUENCE</scope>
    <source>
        <strain evidence="1">KCTC 12719</strain>
    </source>
</reference>
<evidence type="ECO:0000313" key="1">
    <source>
        <dbReference type="EMBL" id="GHA45730.1"/>
    </source>
</evidence>
<dbReference type="Proteomes" id="UP000610456">
    <property type="component" value="Unassembled WGS sequence"/>
</dbReference>
<evidence type="ECO:0000313" key="2">
    <source>
        <dbReference type="Proteomes" id="UP000610456"/>
    </source>
</evidence>
<gene>
    <name evidence="1" type="ORF">GCM10007103_28550</name>
</gene>
<dbReference type="AlphaFoldDB" id="A0A918SI74"/>
<protein>
    <submittedName>
        <fullName evidence="1">Uncharacterized protein</fullName>
    </submittedName>
</protein>